<dbReference type="AlphaFoldDB" id="A0A2I9DFM4"/>
<feature type="transmembrane region" description="Helical" evidence="7">
    <location>
        <begin position="177"/>
        <end position="198"/>
    </location>
</feature>
<protein>
    <submittedName>
        <fullName evidence="9">Sodium/hydrogen exchanger</fullName>
    </submittedName>
</protein>
<feature type="transmembrane region" description="Helical" evidence="7">
    <location>
        <begin position="236"/>
        <end position="254"/>
    </location>
</feature>
<comment type="similarity">
    <text evidence="2">Belongs to the monovalent cation:proton antiporter 2 (CPA2) transporter (TC 2.A.37) family.</text>
</comment>
<dbReference type="InterPro" id="IPR038770">
    <property type="entry name" value="Na+/solute_symporter_sf"/>
</dbReference>
<evidence type="ECO:0000256" key="7">
    <source>
        <dbReference type="SAM" id="Phobius"/>
    </source>
</evidence>
<organism evidence="9 10">
    <name type="scientific">Deinococcus aerius</name>
    <dbReference type="NCBI Taxonomy" id="200253"/>
    <lineage>
        <taxon>Bacteria</taxon>
        <taxon>Thermotogati</taxon>
        <taxon>Deinococcota</taxon>
        <taxon>Deinococci</taxon>
        <taxon>Deinococcales</taxon>
        <taxon>Deinococcaceae</taxon>
        <taxon>Deinococcus</taxon>
    </lineage>
</organism>
<evidence type="ECO:0000313" key="9">
    <source>
        <dbReference type="EMBL" id="GBF04868.1"/>
    </source>
</evidence>
<name>A0A2I9DFM4_9DEIO</name>
<dbReference type="EMBL" id="BFAG01000003">
    <property type="protein sequence ID" value="GBF04868.1"/>
    <property type="molecule type" value="Genomic_DNA"/>
</dbReference>
<dbReference type="RefSeq" id="WP_103128342.1">
    <property type="nucleotide sequence ID" value="NZ_BFAG01000003.1"/>
</dbReference>
<keyword evidence="10" id="KW-1185">Reference proteome</keyword>
<dbReference type="PANTHER" id="PTHR42751:SF6">
    <property type="entry name" value="CONSERVED INTEGRAL MEMBRANE TRANSPORT PROTEIN-RELATED"/>
    <property type="match status" value="1"/>
</dbReference>
<evidence type="ECO:0000256" key="3">
    <source>
        <dbReference type="ARBA" id="ARBA00022448"/>
    </source>
</evidence>
<dbReference type="GO" id="GO:1902600">
    <property type="term" value="P:proton transmembrane transport"/>
    <property type="evidence" value="ECO:0007669"/>
    <property type="project" value="InterPro"/>
</dbReference>
<dbReference type="GO" id="GO:0015297">
    <property type="term" value="F:antiporter activity"/>
    <property type="evidence" value="ECO:0007669"/>
    <property type="project" value="InterPro"/>
</dbReference>
<dbReference type="GO" id="GO:0016020">
    <property type="term" value="C:membrane"/>
    <property type="evidence" value="ECO:0007669"/>
    <property type="project" value="UniProtKB-SubCell"/>
</dbReference>
<feature type="transmembrane region" description="Helical" evidence="7">
    <location>
        <begin position="349"/>
        <end position="370"/>
    </location>
</feature>
<comment type="subcellular location">
    <subcellularLocation>
        <location evidence="1">Membrane</location>
        <topology evidence="1">Multi-pass membrane protein</topology>
    </subcellularLocation>
</comment>
<feature type="domain" description="Cation/H+ exchanger transmembrane" evidence="8">
    <location>
        <begin position="16"/>
        <end position="368"/>
    </location>
</feature>
<feature type="transmembrane region" description="Helical" evidence="7">
    <location>
        <begin position="6"/>
        <end position="25"/>
    </location>
</feature>
<proteinExistence type="inferred from homology"/>
<keyword evidence="6 7" id="KW-0472">Membrane</keyword>
<dbReference type="OrthoDB" id="9781411at2"/>
<keyword evidence="5 7" id="KW-1133">Transmembrane helix</keyword>
<keyword evidence="3" id="KW-0813">Transport</keyword>
<evidence type="ECO:0000259" key="8">
    <source>
        <dbReference type="Pfam" id="PF00999"/>
    </source>
</evidence>
<feature type="transmembrane region" description="Helical" evidence="7">
    <location>
        <begin position="148"/>
        <end position="171"/>
    </location>
</feature>
<reference evidence="10" key="1">
    <citation type="submission" date="2018-01" db="EMBL/GenBank/DDBJ databases">
        <title>Draft Genome Sequence of the Radioresistant Bacterium Deinococcus aerius TR0125, Isolated from the Higher Atmosphere above Japan.</title>
        <authorList>
            <person name="Satoh K."/>
            <person name="Arai H."/>
            <person name="Sanzen T."/>
            <person name="Kawaguchi Y."/>
            <person name="Hayashi H."/>
            <person name="Yokobori S."/>
            <person name="Yamagishi A."/>
            <person name="Oono Y."/>
            <person name="Narumi I."/>
        </authorList>
    </citation>
    <scope>NUCLEOTIDE SEQUENCE [LARGE SCALE GENOMIC DNA]</scope>
    <source>
        <strain evidence="10">TR0125</strain>
    </source>
</reference>
<dbReference type="PANTHER" id="PTHR42751">
    <property type="entry name" value="SODIUM/HYDROGEN EXCHANGER FAMILY/TRKA DOMAIN PROTEIN"/>
    <property type="match status" value="1"/>
</dbReference>
<feature type="transmembrane region" description="Helical" evidence="7">
    <location>
        <begin position="55"/>
        <end position="77"/>
    </location>
</feature>
<feature type="transmembrane region" description="Helical" evidence="7">
    <location>
        <begin position="266"/>
        <end position="282"/>
    </location>
</feature>
<feature type="transmembrane region" description="Helical" evidence="7">
    <location>
        <begin position="115"/>
        <end position="136"/>
    </location>
</feature>
<keyword evidence="4 7" id="KW-0812">Transmembrane</keyword>
<feature type="transmembrane region" description="Helical" evidence="7">
    <location>
        <begin position="32"/>
        <end position="49"/>
    </location>
</feature>
<dbReference type="Gene3D" id="1.20.1530.20">
    <property type="match status" value="1"/>
</dbReference>
<dbReference type="Pfam" id="PF00999">
    <property type="entry name" value="Na_H_Exchanger"/>
    <property type="match status" value="1"/>
</dbReference>
<dbReference type="InterPro" id="IPR006153">
    <property type="entry name" value="Cation/H_exchanger_TM"/>
</dbReference>
<gene>
    <name evidence="9" type="ORF">DAERI_030034</name>
</gene>
<evidence type="ECO:0000313" key="10">
    <source>
        <dbReference type="Proteomes" id="UP000236569"/>
    </source>
</evidence>
<evidence type="ECO:0000256" key="6">
    <source>
        <dbReference type="ARBA" id="ARBA00023136"/>
    </source>
</evidence>
<feature type="transmembrane region" description="Helical" evidence="7">
    <location>
        <begin position="210"/>
        <end position="230"/>
    </location>
</feature>
<feature type="transmembrane region" description="Helical" evidence="7">
    <location>
        <begin position="89"/>
        <end position="109"/>
    </location>
</feature>
<evidence type="ECO:0000256" key="4">
    <source>
        <dbReference type="ARBA" id="ARBA00022692"/>
    </source>
</evidence>
<dbReference type="Proteomes" id="UP000236569">
    <property type="component" value="Unassembled WGS sequence"/>
</dbReference>
<evidence type="ECO:0000256" key="1">
    <source>
        <dbReference type="ARBA" id="ARBA00004141"/>
    </source>
</evidence>
<evidence type="ECO:0000256" key="5">
    <source>
        <dbReference type="ARBA" id="ARBA00022989"/>
    </source>
</evidence>
<accession>A0A2I9DFM4</accession>
<evidence type="ECO:0000256" key="2">
    <source>
        <dbReference type="ARBA" id="ARBA00005551"/>
    </source>
</evidence>
<sequence length="387" mass="40290">MPLAQLFLELGAVILALAFVGRAAGRLGITPIPLYLLAGIGLGAFMSLGDAPTEFIHIGAEIGAVLLLFTLGLEYTSQELRDNLRANRQVGLLDLGLNFTPGLLAGFALGFPPLAAVLLGGVTYLTSSGIASKVLGDLGRLGNRETPVILSVCVLEDVAMAAYLPVVAALLIGGTLIAIEINLLVALAAFALAFFLALRYGHVLSRLMNVQSNEALLLSVFGLVLVVAGVADLLKVSAAIGAFLVGIALSGEVAERARGLIEPLRDLFAAVFFVFFGLQLDLSSVPGVLLPALGLAAVTSATKFMTGWWGAARAGVQTRGRFRAGTTLIARGEFSILIAGLGLELVPTLGPLAAVYVLLTAILGPVLARFDAQLAPLFDRKLREVRA</sequence>
<comment type="caution">
    <text evidence="9">The sequence shown here is derived from an EMBL/GenBank/DDBJ whole genome shotgun (WGS) entry which is preliminary data.</text>
</comment>